<name>A0A0B4S0I9_9FIRM</name>
<evidence type="ECO:0000313" key="1">
    <source>
        <dbReference type="EMBL" id="AIZ36377.1"/>
    </source>
</evidence>
<evidence type="ECO:0008006" key="5">
    <source>
        <dbReference type="Google" id="ProtNLM"/>
    </source>
</evidence>
<dbReference type="EMBL" id="JABZRE010000004">
    <property type="protein sequence ID" value="MBF1306565.1"/>
    <property type="molecule type" value="Genomic_DNA"/>
</dbReference>
<organism evidence="1 4">
    <name type="scientific">Parvimonas micra</name>
    <dbReference type="NCBI Taxonomy" id="33033"/>
    <lineage>
        <taxon>Bacteria</taxon>
        <taxon>Bacillati</taxon>
        <taxon>Bacillota</taxon>
        <taxon>Tissierellia</taxon>
        <taxon>Tissierellales</taxon>
        <taxon>Peptoniphilaceae</taxon>
        <taxon>Parvimonas</taxon>
    </lineage>
</organism>
<accession>A0A0B4S0I9</accession>
<protein>
    <recommendedName>
        <fullName evidence="5">KOW domain-containing protein</fullName>
    </recommendedName>
</protein>
<keyword evidence="4" id="KW-1185">Reference proteome</keyword>
<dbReference type="Proteomes" id="UP000758611">
    <property type="component" value="Unassembled WGS sequence"/>
</dbReference>
<dbReference type="InterPro" id="IPR008991">
    <property type="entry name" value="Translation_prot_SH3-like_sf"/>
</dbReference>
<dbReference type="Proteomes" id="UP001141458">
    <property type="component" value="Unassembled WGS sequence"/>
</dbReference>
<dbReference type="RefSeq" id="WP_009372611.1">
    <property type="nucleotide sequence ID" value="NZ_BHYQ01000003.1"/>
</dbReference>
<gene>
    <name evidence="2" type="ORF">HXM94_02070</name>
    <name evidence="3" type="ORF">NND69_04970</name>
    <name evidence="1" type="ORF">NW74_03010</name>
</gene>
<dbReference type="Proteomes" id="UP000031386">
    <property type="component" value="Chromosome"/>
</dbReference>
<evidence type="ECO:0000313" key="4">
    <source>
        <dbReference type="Proteomes" id="UP000031386"/>
    </source>
</evidence>
<dbReference type="STRING" id="33033.NW74_03010"/>
<dbReference type="EMBL" id="JANDZV010000003">
    <property type="protein sequence ID" value="MCZ7407720.1"/>
    <property type="molecule type" value="Genomic_DNA"/>
</dbReference>
<reference evidence="3" key="3">
    <citation type="submission" date="2022-07" db="EMBL/GenBank/DDBJ databases">
        <title>Parvimonas micra travels from the subgingival sulcus of the human oral cavity to the colorectal adenocarcinoma.</title>
        <authorList>
            <person name="Conde-Perez K."/>
            <person name="Buetas E."/>
            <person name="Aja-Macaya P."/>
            <person name="Martin-De Arribas E."/>
            <person name="Iglesias-Corras I."/>
            <person name="Trigo-Tasende N."/>
            <person name="Nasser-Ali M."/>
            <person name="Estevez L.S."/>
            <person name="Rumbo-Feal S."/>
            <person name="Otero-Alen B."/>
            <person name="Noguera J.F."/>
            <person name="Concha A."/>
            <person name="Pardinas-Lopez S."/>
            <person name="Carda-Dieguez M."/>
            <person name="Gomez-Randulfe I."/>
            <person name="Martinez-Lago N."/>
            <person name="Ladra S."/>
            <person name="Aparicio L.A."/>
            <person name="Bou G."/>
            <person name="Mira A."/>
            <person name="Vallejo J.A."/>
            <person name="Poza M."/>
        </authorList>
    </citation>
    <scope>NUCLEOTIDE SEQUENCE</scope>
    <source>
        <strain evidence="3">PM79KC-AC-4</strain>
    </source>
</reference>
<reference evidence="2" key="2">
    <citation type="submission" date="2020-04" db="EMBL/GenBank/DDBJ databases">
        <title>Deep metagenomics examines the oral microbiome during advanced dental caries in children, revealing novel taxa and co-occurrences with host molecules.</title>
        <authorList>
            <person name="Baker J.L."/>
            <person name="Morton J.T."/>
            <person name="Dinis M."/>
            <person name="Alvarez R."/>
            <person name="Tran N.C."/>
            <person name="Knight R."/>
            <person name="Edlund A."/>
        </authorList>
    </citation>
    <scope>NUCLEOTIDE SEQUENCE</scope>
    <source>
        <strain evidence="2">JCVI_23_bin.11</strain>
    </source>
</reference>
<dbReference type="InterPro" id="IPR014722">
    <property type="entry name" value="Rib_uL2_dom2"/>
</dbReference>
<evidence type="ECO:0000313" key="3">
    <source>
        <dbReference type="EMBL" id="MCZ7407720.1"/>
    </source>
</evidence>
<proteinExistence type="predicted"/>
<dbReference type="OrthoDB" id="1683515at2"/>
<sequence>MDLNFDFKVGQVVKSLKGRDKGEVMIIVEVISSSLVKVANGSNRPLSKPKLKKSKHLQIYNDVLKDFSLNPLSFNDSNLRKLLKSYIQDNVEK</sequence>
<dbReference type="SUPFAM" id="SSF50104">
    <property type="entry name" value="Translation proteins SH3-like domain"/>
    <property type="match status" value="1"/>
</dbReference>
<dbReference type="EMBL" id="CP009761">
    <property type="protein sequence ID" value="AIZ36377.1"/>
    <property type="molecule type" value="Genomic_DNA"/>
</dbReference>
<dbReference type="AlphaFoldDB" id="A0A0B4S0I9"/>
<dbReference type="KEGG" id="pmic:NW74_03010"/>
<reference evidence="1 4" key="1">
    <citation type="submission" date="2014-10" db="EMBL/GenBank/DDBJ databases">
        <title>Complete genome sequence of Parvimonas micra KCOM 1535 (= ChDC B708).</title>
        <authorList>
            <person name="Kook J.-K."/>
            <person name="Park S.-N."/>
            <person name="Lim Y.K."/>
            <person name="Roh H."/>
        </authorList>
    </citation>
    <scope>NUCLEOTIDE SEQUENCE [LARGE SCALE GENOMIC DNA]</scope>
    <source>
        <strain evidence="1">KCOM 1535</strain>
        <strain evidence="4">KCOM 1535 / ChDC B708</strain>
    </source>
</reference>
<evidence type="ECO:0000313" key="2">
    <source>
        <dbReference type="EMBL" id="MBF1306565.1"/>
    </source>
</evidence>
<dbReference type="Gene3D" id="2.30.30.30">
    <property type="match status" value="1"/>
</dbReference>